<feature type="region of interest" description="Disordered" evidence="1">
    <location>
        <begin position="115"/>
        <end position="141"/>
    </location>
</feature>
<feature type="compositionally biased region" description="Polar residues" evidence="1">
    <location>
        <begin position="364"/>
        <end position="398"/>
    </location>
</feature>
<evidence type="ECO:0000313" key="3">
    <source>
        <dbReference type="Proteomes" id="UP000242188"/>
    </source>
</evidence>
<keyword evidence="3" id="KW-1185">Reference proteome</keyword>
<feature type="compositionally biased region" description="Polar residues" evidence="1">
    <location>
        <begin position="453"/>
        <end position="468"/>
    </location>
</feature>
<dbReference type="AlphaFoldDB" id="A0A210R6E3"/>
<dbReference type="EMBL" id="NEDP02000126">
    <property type="protein sequence ID" value="OWF56619.1"/>
    <property type="molecule type" value="Genomic_DNA"/>
</dbReference>
<feature type="region of interest" description="Disordered" evidence="1">
    <location>
        <begin position="361"/>
        <end position="404"/>
    </location>
</feature>
<accession>A0A210R6E3</accession>
<dbReference type="Proteomes" id="UP000242188">
    <property type="component" value="Unassembled WGS sequence"/>
</dbReference>
<dbReference type="OrthoDB" id="10672149at2759"/>
<feature type="region of interest" description="Disordered" evidence="1">
    <location>
        <begin position="444"/>
        <end position="507"/>
    </location>
</feature>
<organism evidence="2 3">
    <name type="scientific">Mizuhopecten yessoensis</name>
    <name type="common">Japanese scallop</name>
    <name type="synonym">Patinopecten yessoensis</name>
    <dbReference type="NCBI Taxonomy" id="6573"/>
    <lineage>
        <taxon>Eukaryota</taxon>
        <taxon>Metazoa</taxon>
        <taxon>Spiralia</taxon>
        <taxon>Lophotrochozoa</taxon>
        <taxon>Mollusca</taxon>
        <taxon>Bivalvia</taxon>
        <taxon>Autobranchia</taxon>
        <taxon>Pteriomorphia</taxon>
        <taxon>Pectinida</taxon>
        <taxon>Pectinoidea</taxon>
        <taxon>Pectinidae</taxon>
        <taxon>Mizuhopecten</taxon>
    </lineage>
</organism>
<proteinExistence type="predicted"/>
<feature type="compositionally biased region" description="Acidic residues" evidence="1">
    <location>
        <begin position="60"/>
        <end position="76"/>
    </location>
</feature>
<dbReference type="STRING" id="6573.A0A210R6E3"/>
<name>A0A210R6E3_MIZYE</name>
<protein>
    <submittedName>
        <fullName evidence="2">Uncharacterized protein</fullName>
    </submittedName>
</protein>
<feature type="compositionally biased region" description="Polar residues" evidence="1">
    <location>
        <begin position="475"/>
        <end position="485"/>
    </location>
</feature>
<gene>
    <name evidence="2" type="ORF">KP79_PYT00034</name>
</gene>
<sequence length="631" mass="70150">MAQFVLVNVVVAVLMKHLEETYKYKELDDEVEEELRHEMDDKNKTEIFELKYQESHRMVDEDDLIDGEDENDEEKEESTGRDVNVKEEEMEMMIKSKTPVPSYVRKLKTPICKQASLPPSFTFRPPSNEPPNDGEPSHGSLLVPVDITISSFDSSVDLSGSSTLDVPLTPSTCYSDNSSYMETNLDNDPLTVEDNGDNMCRIPHMNYLNPNAKTVSPQQKQRFKDRKLVRQKSCDYDSPPITEECVNTRGKLLLSPCQKYREKVSQSQPSLLIVGMEPIKASKLSKLSACPSQRRISYLQRSQSSGAEKARVRDRYCSGASPHRPQNDSQHKQTTKGYSVLHPLAQGPVVCSQSAQCPTDKVDSLTSSFTPRNPSQLNRSSTCDSQSNDNDCSTTSDWTGDEEACDEEVRQITGDDTEEEELGDDLVDSYFSPDIPGERTLLLAEAPEDEDALSSTPTDTTESRQSMIDSHDTKNQVCHMSPTDTSSSQQSMKDSQDSKQPVCQHDNSHYKKQLPTVPCHVPDSFNSHHSNLSSCHDNNPCHHSNQDNKCNGGQPSVLVQPPSSGELLVDLEQGANCDSSALDIGGNLYFSTANKGGNSTSGTAKFPVIHFDDPLQLRRRHCSTNSEDGEC</sequence>
<evidence type="ECO:0000313" key="2">
    <source>
        <dbReference type="EMBL" id="OWF56619.1"/>
    </source>
</evidence>
<comment type="caution">
    <text evidence="2">The sequence shown here is derived from an EMBL/GenBank/DDBJ whole genome shotgun (WGS) entry which is preliminary data.</text>
</comment>
<feature type="region of interest" description="Disordered" evidence="1">
    <location>
        <begin position="298"/>
        <end position="335"/>
    </location>
</feature>
<evidence type="ECO:0000256" key="1">
    <source>
        <dbReference type="SAM" id="MobiDB-lite"/>
    </source>
</evidence>
<feature type="region of interest" description="Disordered" evidence="1">
    <location>
        <begin position="58"/>
        <end position="85"/>
    </location>
</feature>
<reference evidence="2 3" key="1">
    <citation type="journal article" date="2017" name="Nat. Ecol. Evol.">
        <title>Scallop genome provides insights into evolution of bilaterian karyotype and development.</title>
        <authorList>
            <person name="Wang S."/>
            <person name="Zhang J."/>
            <person name="Jiao W."/>
            <person name="Li J."/>
            <person name="Xun X."/>
            <person name="Sun Y."/>
            <person name="Guo X."/>
            <person name="Huan P."/>
            <person name="Dong B."/>
            <person name="Zhang L."/>
            <person name="Hu X."/>
            <person name="Sun X."/>
            <person name="Wang J."/>
            <person name="Zhao C."/>
            <person name="Wang Y."/>
            <person name="Wang D."/>
            <person name="Huang X."/>
            <person name="Wang R."/>
            <person name="Lv J."/>
            <person name="Li Y."/>
            <person name="Zhang Z."/>
            <person name="Liu B."/>
            <person name="Lu W."/>
            <person name="Hui Y."/>
            <person name="Liang J."/>
            <person name="Zhou Z."/>
            <person name="Hou R."/>
            <person name="Li X."/>
            <person name="Liu Y."/>
            <person name="Li H."/>
            <person name="Ning X."/>
            <person name="Lin Y."/>
            <person name="Zhao L."/>
            <person name="Xing Q."/>
            <person name="Dou J."/>
            <person name="Li Y."/>
            <person name="Mao J."/>
            <person name="Guo H."/>
            <person name="Dou H."/>
            <person name="Li T."/>
            <person name="Mu C."/>
            <person name="Jiang W."/>
            <person name="Fu Q."/>
            <person name="Fu X."/>
            <person name="Miao Y."/>
            <person name="Liu J."/>
            <person name="Yu Q."/>
            <person name="Li R."/>
            <person name="Liao H."/>
            <person name="Li X."/>
            <person name="Kong Y."/>
            <person name="Jiang Z."/>
            <person name="Chourrout D."/>
            <person name="Li R."/>
            <person name="Bao Z."/>
        </authorList>
    </citation>
    <scope>NUCLEOTIDE SEQUENCE [LARGE SCALE GENOMIC DNA]</scope>
    <source>
        <strain evidence="2 3">PY_sf001</strain>
    </source>
</reference>